<dbReference type="EMBL" id="NLAX01001036">
    <property type="protein sequence ID" value="PKS06173.1"/>
    <property type="molecule type" value="Genomic_DNA"/>
</dbReference>
<sequence length="366" mass="42344">MAHTIISSSRPRAHDRFKTTPPEPYSDASSTYWPPGWNWARYSAMKDEDFNSLSEEESSKMREGFRSVLGEEEFGRMASYVWNKSQKRERQAERERAAAEGRPIPARDFHPPDWLQRWKRKHEGNTWGFVGFRTALYPETGDTDAVQKAQCDWDEFKCRVDAILNVPFESVIDHYDGFVPSDMVEARDKFEIRWVEDSALVGADADTLRERFQKITKNLEPGIQNQLFLCASPTAVESVLQLHDDKFPTVESRLWREGAPYLLAVTTYSGRNDEPPEDDEDVGDPRDWYKPVFPVALEVVPNELWETMEWGPELGRITRQVRGSDELGAKMPENEIHGGLWDMWWGMGPSPRSVRRRAIMRGLIQE</sequence>
<organism evidence="2 3">
    <name type="scientific">Lomentospora prolificans</name>
    <dbReference type="NCBI Taxonomy" id="41688"/>
    <lineage>
        <taxon>Eukaryota</taxon>
        <taxon>Fungi</taxon>
        <taxon>Dikarya</taxon>
        <taxon>Ascomycota</taxon>
        <taxon>Pezizomycotina</taxon>
        <taxon>Sordariomycetes</taxon>
        <taxon>Hypocreomycetidae</taxon>
        <taxon>Microascales</taxon>
        <taxon>Microascaceae</taxon>
        <taxon>Lomentospora</taxon>
    </lineage>
</organism>
<evidence type="ECO:0000256" key="1">
    <source>
        <dbReference type="SAM" id="MobiDB-lite"/>
    </source>
</evidence>
<feature type="region of interest" description="Disordered" evidence="1">
    <location>
        <begin position="1"/>
        <end position="35"/>
    </location>
</feature>
<dbReference type="AlphaFoldDB" id="A0A2N3N168"/>
<protein>
    <submittedName>
        <fullName evidence="2">Uncharacterized protein</fullName>
    </submittedName>
</protein>
<name>A0A2N3N168_9PEZI</name>
<comment type="caution">
    <text evidence="2">The sequence shown here is derived from an EMBL/GenBank/DDBJ whole genome shotgun (WGS) entry which is preliminary data.</text>
</comment>
<evidence type="ECO:0000313" key="2">
    <source>
        <dbReference type="EMBL" id="PKS06173.1"/>
    </source>
</evidence>
<dbReference type="Proteomes" id="UP000233524">
    <property type="component" value="Unassembled WGS sequence"/>
</dbReference>
<reference evidence="2 3" key="1">
    <citation type="journal article" date="2017" name="G3 (Bethesda)">
        <title>First Draft Genome Sequence of the Pathogenic Fungus Lomentospora prolificans (Formerly Scedosporium prolificans).</title>
        <authorList>
            <person name="Luo R."/>
            <person name="Zimin A."/>
            <person name="Workman R."/>
            <person name="Fan Y."/>
            <person name="Pertea G."/>
            <person name="Grossman N."/>
            <person name="Wear M.P."/>
            <person name="Jia B."/>
            <person name="Miller H."/>
            <person name="Casadevall A."/>
            <person name="Timp W."/>
            <person name="Zhang S.X."/>
            <person name="Salzberg S.L."/>
        </authorList>
    </citation>
    <scope>NUCLEOTIDE SEQUENCE [LARGE SCALE GENOMIC DNA]</scope>
    <source>
        <strain evidence="2 3">JHH-5317</strain>
    </source>
</reference>
<dbReference type="InParanoid" id="A0A2N3N168"/>
<dbReference type="OrthoDB" id="4869816at2759"/>
<accession>A0A2N3N168</accession>
<feature type="compositionally biased region" description="Polar residues" evidence="1">
    <location>
        <begin position="1"/>
        <end position="10"/>
    </location>
</feature>
<keyword evidence="3" id="KW-1185">Reference proteome</keyword>
<proteinExistence type="predicted"/>
<evidence type="ECO:0000313" key="3">
    <source>
        <dbReference type="Proteomes" id="UP000233524"/>
    </source>
</evidence>
<dbReference type="VEuPathDB" id="FungiDB:jhhlp_007490"/>
<gene>
    <name evidence="2" type="ORF">jhhlp_007490</name>
</gene>